<accession>A0A2B4S6L7</accession>
<feature type="domain" description="Transposase Helix-turn-helix" evidence="6">
    <location>
        <begin position="214"/>
        <end position="263"/>
    </location>
</feature>
<dbReference type="AlphaFoldDB" id="A0A2B4S6L7"/>
<feature type="region of interest" description="Disordered" evidence="4">
    <location>
        <begin position="48"/>
        <end position="73"/>
    </location>
</feature>
<dbReference type="GO" id="GO:0046872">
    <property type="term" value="F:metal ion binding"/>
    <property type="evidence" value="ECO:0007669"/>
    <property type="project" value="UniProtKB-KW"/>
</dbReference>
<reference evidence="8" key="1">
    <citation type="journal article" date="2017" name="bioRxiv">
        <title>Comparative analysis of the genomes of Stylophora pistillata and Acropora digitifera provides evidence for extensive differences between species of corals.</title>
        <authorList>
            <person name="Voolstra C.R."/>
            <person name="Li Y."/>
            <person name="Liew Y.J."/>
            <person name="Baumgarten S."/>
            <person name="Zoccola D."/>
            <person name="Flot J.-F."/>
            <person name="Tambutte S."/>
            <person name="Allemand D."/>
            <person name="Aranda M."/>
        </authorList>
    </citation>
    <scope>NUCLEOTIDE SEQUENCE [LARGE SCALE GENOMIC DNA]</scope>
</reference>
<keyword evidence="2" id="KW-0479">Metal-binding</keyword>
<feature type="domain" description="DDE Tnp4" evidence="5">
    <location>
        <begin position="294"/>
        <end position="453"/>
    </location>
</feature>
<evidence type="ECO:0000256" key="3">
    <source>
        <dbReference type="SAM" id="Coils"/>
    </source>
</evidence>
<dbReference type="PANTHER" id="PTHR23080">
    <property type="entry name" value="THAP DOMAIN PROTEIN"/>
    <property type="match status" value="1"/>
</dbReference>
<feature type="coiled-coil region" evidence="3">
    <location>
        <begin position="110"/>
        <end position="140"/>
    </location>
</feature>
<evidence type="ECO:0000256" key="4">
    <source>
        <dbReference type="SAM" id="MobiDB-lite"/>
    </source>
</evidence>
<dbReference type="Pfam" id="PF13359">
    <property type="entry name" value="DDE_Tnp_4"/>
    <property type="match status" value="1"/>
</dbReference>
<keyword evidence="8" id="KW-1185">Reference proteome</keyword>
<evidence type="ECO:0000259" key="5">
    <source>
        <dbReference type="Pfam" id="PF13359"/>
    </source>
</evidence>
<keyword evidence="3" id="KW-0175">Coiled coil</keyword>
<evidence type="ECO:0000256" key="2">
    <source>
        <dbReference type="ARBA" id="ARBA00022723"/>
    </source>
</evidence>
<dbReference type="Pfam" id="PF13613">
    <property type="entry name" value="HTH_Tnp_4"/>
    <property type="match status" value="1"/>
</dbReference>
<organism evidence="7 8">
    <name type="scientific">Stylophora pistillata</name>
    <name type="common">Smooth cauliflower coral</name>
    <dbReference type="NCBI Taxonomy" id="50429"/>
    <lineage>
        <taxon>Eukaryota</taxon>
        <taxon>Metazoa</taxon>
        <taxon>Cnidaria</taxon>
        <taxon>Anthozoa</taxon>
        <taxon>Hexacorallia</taxon>
        <taxon>Scleractinia</taxon>
        <taxon>Astrocoeniina</taxon>
        <taxon>Pocilloporidae</taxon>
        <taxon>Stylophora</taxon>
    </lineage>
</organism>
<proteinExistence type="predicted"/>
<evidence type="ECO:0000313" key="8">
    <source>
        <dbReference type="Proteomes" id="UP000225706"/>
    </source>
</evidence>
<evidence type="ECO:0008006" key="9">
    <source>
        <dbReference type="Google" id="ProtNLM"/>
    </source>
</evidence>
<evidence type="ECO:0000259" key="6">
    <source>
        <dbReference type="Pfam" id="PF13613"/>
    </source>
</evidence>
<dbReference type="OrthoDB" id="5960381at2759"/>
<dbReference type="Proteomes" id="UP000225706">
    <property type="component" value="Unassembled WGS sequence"/>
</dbReference>
<dbReference type="InterPro" id="IPR027805">
    <property type="entry name" value="Transposase_HTH_dom"/>
</dbReference>
<feature type="compositionally biased region" description="Polar residues" evidence="4">
    <location>
        <begin position="57"/>
        <end position="71"/>
    </location>
</feature>
<comment type="caution">
    <text evidence="7">The sequence shown here is derived from an EMBL/GenBank/DDBJ whole genome shotgun (WGS) entry which is preliminary data.</text>
</comment>
<comment type="cofactor">
    <cofactor evidence="1">
        <name>a divalent metal cation</name>
        <dbReference type="ChEBI" id="CHEBI:60240"/>
    </cofactor>
</comment>
<dbReference type="InterPro" id="IPR027806">
    <property type="entry name" value="HARBI1_dom"/>
</dbReference>
<protein>
    <recommendedName>
        <fullName evidence="9">DDE Tnp4 domain-containing protein</fullName>
    </recommendedName>
</protein>
<name>A0A2B4S6L7_STYPI</name>
<gene>
    <name evidence="7" type="ORF">AWC38_SpisGene11196</name>
</gene>
<evidence type="ECO:0000256" key="1">
    <source>
        <dbReference type="ARBA" id="ARBA00001968"/>
    </source>
</evidence>
<dbReference type="EMBL" id="LSMT01000183">
    <property type="protein sequence ID" value="PFX24198.1"/>
    <property type="molecule type" value="Genomic_DNA"/>
</dbReference>
<sequence>MSELKSVNFCRYGTIFPWTKERKSRREIFKHDFVPKKRKVSSVVVSTTDTDSSYSDNNANIVTQTTPTSTESLHEDPYYTREVQPEEILNNFREEQHQYLSKHTQTDIDLASLEEVLNEVSKLKEENKKLRDKCDQLTKENKHLNFISSNSEVFNIEKYKDNPDDIAFYTGLSDYEMLMMCYNLVKDSAKNISYNYERIYCDLESTKQPGRPRALSAFQEFIMTLVRIRLGLFERDLGHRFNVSRMSVSRITNSWLRFLRSEFEPLIQIPPDDVLKFHMPKVFKEICPDTVVIVDCTEFQMEKPSSLDAQSACYSSYKSTNTMKALLGITPSGVVCFVSELFPGSTSDLEITMQSGFLGKLKRGDEVMADKGFNCQDELASVGVVLVKPNFLKDKKQFSTKETEHNKTIASLRVHVERLMERIKNWHIFDRKIPISMSPVASDILIVVAALSNFLPPLID</sequence>
<evidence type="ECO:0000313" key="7">
    <source>
        <dbReference type="EMBL" id="PFX24198.1"/>
    </source>
</evidence>